<evidence type="ECO:0000313" key="2">
    <source>
        <dbReference type="EMBL" id="TEY47417.1"/>
    </source>
</evidence>
<keyword evidence="3" id="KW-1185">Reference proteome</keyword>
<dbReference type="AlphaFoldDB" id="A0A4Y8CUA2"/>
<organism evidence="2 3">
    <name type="scientific">Botryotinia calthae</name>
    <dbReference type="NCBI Taxonomy" id="38488"/>
    <lineage>
        <taxon>Eukaryota</taxon>
        <taxon>Fungi</taxon>
        <taxon>Dikarya</taxon>
        <taxon>Ascomycota</taxon>
        <taxon>Pezizomycotina</taxon>
        <taxon>Leotiomycetes</taxon>
        <taxon>Helotiales</taxon>
        <taxon>Sclerotiniaceae</taxon>
        <taxon>Botryotinia</taxon>
    </lineage>
</organism>
<evidence type="ECO:0000313" key="3">
    <source>
        <dbReference type="Proteomes" id="UP000297299"/>
    </source>
</evidence>
<protein>
    <recommendedName>
        <fullName evidence="4">F-box domain-containing protein</fullName>
    </recommendedName>
</protein>
<dbReference type="EMBL" id="PHWZ01000304">
    <property type="protein sequence ID" value="TEY47417.1"/>
    <property type="molecule type" value="Genomic_DNA"/>
</dbReference>
<evidence type="ECO:0008006" key="4">
    <source>
        <dbReference type="Google" id="ProtNLM"/>
    </source>
</evidence>
<dbReference type="OrthoDB" id="5422579at2759"/>
<comment type="caution">
    <text evidence="2">The sequence shown here is derived from an EMBL/GenBank/DDBJ whole genome shotgun (WGS) entry which is preliminary data.</text>
</comment>
<dbReference type="Proteomes" id="UP000297299">
    <property type="component" value="Unassembled WGS sequence"/>
</dbReference>
<proteinExistence type="predicted"/>
<gene>
    <name evidence="2" type="ORF">BOTCAL_0305g00010</name>
</gene>
<feature type="compositionally biased region" description="Acidic residues" evidence="1">
    <location>
        <begin position="468"/>
        <end position="539"/>
    </location>
</feature>
<name>A0A4Y8CUA2_9HELO</name>
<accession>A0A4Y8CUA2</accession>
<evidence type="ECO:0000256" key="1">
    <source>
        <dbReference type="SAM" id="MobiDB-lite"/>
    </source>
</evidence>
<reference evidence="2 3" key="1">
    <citation type="submission" date="2017-11" db="EMBL/GenBank/DDBJ databases">
        <title>Comparative genomics of Botrytis spp.</title>
        <authorList>
            <person name="Valero-Jimenez C.A."/>
            <person name="Tapia P."/>
            <person name="Veloso J."/>
            <person name="Silva-Moreno E."/>
            <person name="Staats M."/>
            <person name="Valdes J.H."/>
            <person name="Van Kan J.A.L."/>
        </authorList>
    </citation>
    <scope>NUCLEOTIDE SEQUENCE [LARGE SCALE GENOMIC DNA]</scope>
    <source>
        <strain evidence="2 3">MUCL2830</strain>
    </source>
</reference>
<dbReference type="STRING" id="38488.A0A4Y8CUA2"/>
<feature type="region of interest" description="Disordered" evidence="1">
    <location>
        <begin position="463"/>
        <end position="539"/>
    </location>
</feature>
<sequence length="539" mass="60751">MQQNSSLLPNNRSISSLTMSTPTLYIGKSITDALATELLVIICEYFPRKDLINFRLANKVCADVASNNLVQDLHVIFTEKSLSNLLNISKQPNLSRNVRSILYEPHTLRAICENEYIHHIDKKLNLMCCEEQEEEEDLNKGWKLYNQIRKRELYMDTSSYDMAVFAQAIPKFSTLNKIVVDNAGFPSDRVIDSYNSKAYLCKEMFNSGSNGSYTAYKPWMLHELLLAASLAGAPLTTFRATALPLAFFNAMPMSSDYVALSVLQHVKHIDITINVNEEEWQAGINVVVPRLAKFLSLASNLETLRIDLGKHKNRVMVPIPLAAVIGCTGSFPKLRSLNLRHFSCTKVFFSEFLQKHADRLEHLALDTMTMADTCPGWGSVFNTLETDLRLKSSHFTGLWYEGQDDDKDTACPTKLSASYPGTLSSSLGEVLQHRVVKKCMPAAGIYMTMEEIWEAAMRESKKRGYEIPSDDDEDDSDDYGSYDDDDDDEEDDDDDDDDDDDSDEVSDDDEDDEDSVDDEDDDDSNDGDDDDSDDENSID</sequence>